<sequence length="243" mass="27576">MTQKGNGLIRKLEARYVSISQSTDRFVVNEGPVDKALNPANLKPTLRNVPRCRNYDSGTFRIVGWQLAILDVQTLIHSFPTARPLSSPKRASPQISTNMIISKENKRVIYENLFKEGVMVAKKDYNAPKHEELEVPNLQVIKALQSLTSKGYVKTQFSWQWYYYTLTPEGVEYLREWLHLPTEIVPATHKKAVRAPRPAQVRPGAEGAYRAPRGDRDDYRKKEGGAPGEFRPQFGVGRGAPRE</sequence>
<feature type="compositionally biased region" description="Basic and acidic residues" evidence="6">
    <location>
        <begin position="212"/>
        <end position="224"/>
    </location>
</feature>
<dbReference type="OrthoDB" id="5211809at2759"/>
<evidence type="ECO:0000256" key="5">
    <source>
        <dbReference type="ARBA" id="ARBA00023274"/>
    </source>
</evidence>
<protein>
    <recommendedName>
        <fullName evidence="7">Plectin/eS10 N-terminal domain-containing protein</fullName>
    </recommendedName>
</protein>
<keyword evidence="5" id="KW-0687">Ribonucleoprotein</keyword>
<dbReference type="VEuPathDB" id="FungiDB:PC9H_004934"/>
<dbReference type="Pfam" id="PF03501">
    <property type="entry name" value="S10_plectin"/>
    <property type="match status" value="1"/>
</dbReference>
<dbReference type="FunFam" id="1.10.10.10:FF:000025">
    <property type="entry name" value="40S ribosomal protein S10"/>
    <property type="match status" value="1"/>
</dbReference>
<accession>A0A8H6ZVM2</accession>
<dbReference type="Gene3D" id="1.10.10.10">
    <property type="entry name" value="Winged helix-like DNA-binding domain superfamily/Winged helix DNA-binding domain"/>
    <property type="match status" value="1"/>
</dbReference>
<keyword evidence="9" id="KW-1185">Reference proteome</keyword>
<comment type="subcellular location">
    <subcellularLocation>
        <location evidence="1">Cytoplasm</location>
    </subcellularLocation>
</comment>
<dbReference type="GO" id="GO:0022627">
    <property type="term" value="C:cytosolic small ribosomal subunit"/>
    <property type="evidence" value="ECO:0007669"/>
    <property type="project" value="TreeGrafter"/>
</dbReference>
<dbReference type="InterPro" id="IPR036390">
    <property type="entry name" value="WH_DNA-bd_sf"/>
</dbReference>
<proteinExistence type="inferred from homology"/>
<keyword evidence="4" id="KW-0689">Ribosomal protein</keyword>
<reference evidence="8" key="1">
    <citation type="submission" date="2019-07" db="EMBL/GenBank/DDBJ databases">
        <authorList>
            <person name="Palmer J.M."/>
        </authorList>
    </citation>
    <scope>NUCLEOTIDE SEQUENCE</scope>
    <source>
        <strain evidence="8">PC9</strain>
    </source>
</reference>
<evidence type="ECO:0000256" key="4">
    <source>
        <dbReference type="ARBA" id="ARBA00022980"/>
    </source>
</evidence>
<dbReference type="RefSeq" id="XP_036633017.1">
    <property type="nucleotide sequence ID" value="XM_036774515.1"/>
</dbReference>
<comment type="similarity">
    <text evidence="2">Belongs to the eukaryotic ribosomal protein eS10 family.</text>
</comment>
<organism evidence="8 9">
    <name type="scientific">Pleurotus ostreatus</name>
    <name type="common">Oyster mushroom</name>
    <name type="synonym">White-rot fungus</name>
    <dbReference type="NCBI Taxonomy" id="5322"/>
    <lineage>
        <taxon>Eukaryota</taxon>
        <taxon>Fungi</taxon>
        <taxon>Dikarya</taxon>
        <taxon>Basidiomycota</taxon>
        <taxon>Agaricomycotina</taxon>
        <taxon>Agaricomycetes</taxon>
        <taxon>Agaricomycetidae</taxon>
        <taxon>Agaricales</taxon>
        <taxon>Pleurotineae</taxon>
        <taxon>Pleurotaceae</taxon>
        <taxon>Pleurotus</taxon>
    </lineage>
</organism>
<feature type="region of interest" description="Disordered" evidence="6">
    <location>
        <begin position="194"/>
        <end position="243"/>
    </location>
</feature>
<dbReference type="AlphaFoldDB" id="A0A8H6ZVM2"/>
<dbReference type="PANTHER" id="PTHR12146">
    <property type="entry name" value="40S RIBOSOMAL PROTEIN S10"/>
    <property type="match status" value="1"/>
</dbReference>
<dbReference type="InterPro" id="IPR036388">
    <property type="entry name" value="WH-like_DNA-bd_sf"/>
</dbReference>
<dbReference type="Proteomes" id="UP000623687">
    <property type="component" value="Unassembled WGS sequence"/>
</dbReference>
<evidence type="ECO:0000259" key="7">
    <source>
        <dbReference type="Pfam" id="PF03501"/>
    </source>
</evidence>
<evidence type="ECO:0000313" key="8">
    <source>
        <dbReference type="EMBL" id="KAF7432990.1"/>
    </source>
</evidence>
<evidence type="ECO:0000256" key="6">
    <source>
        <dbReference type="SAM" id="MobiDB-lite"/>
    </source>
</evidence>
<evidence type="ECO:0000313" key="9">
    <source>
        <dbReference type="Proteomes" id="UP000623687"/>
    </source>
</evidence>
<evidence type="ECO:0000256" key="3">
    <source>
        <dbReference type="ARBA" id="ARBA00022490"/>
    </source>
</evidence>
<feature type="domain" description="Plectin/eS10 N-terminal" evidence="7">
    <location>
        <begin position="101"/>
        <end position="192"/>
    </location>
</feature>
<evidence type="ECO:0000256" key="1">
    <source>
        <dbReference type="ARBA" id="ARBA00004496"/>
    </source>
</evidence>
<dbReference type="PANTHER" id="PTHR12146:SF0">
    <property type="entry name" value="RIBOSOMAL PROTEIN S10"/>
    <property type="match status" value="1"/>
</dbReference>
<comment type="caution">
    <text evidence="8">The sequence shown here is derived from an EMBL/GenBank/DDBJ whole genome shotgun (WGS) entry which is preliminary data.</text>
</comment>
<dbReference type="InterPro" id="IPR005326">
    <property type="entry name" value="Plectin_eS10_N"/>
</dbReference>
<dbReference type="InterPro" id="IPR037447">
    <property type="entry name" value="Ribosomal_eS10"/>
</dbReference>
<dbReference type="GO" id="GO:0003735">
    <property type="term" value="F:structural constituent of ribosome"/>
    <property type="evidence" value="ECO:0007669"/>
    <property type="project" value="TreeGrafter"/>
</dbReference>
<dbReference type="GeneID" id="59374752"/>
<evidence type="ECO:0000256" key="2">
    <source>
        <dbReference type="ARBA" id="ARBA00007278"/>
    </source>
</evidence>
<name>A0A8H6ZVM2_PLEOS</name>
<dbReference type="SUPFAM" id="SSF46785">
    <property type="entry name" value="Winged helix' DNA-binding domain"/>
    <property type="match status" value="1"/>
</dbReference>
<dbReference type="GO" id="GO:0003723">
    <property type="term" value="F:RNA binding"/>
    <property type="evidence" value="ECO:0007669"/>
    <property type="project" value="TreeGrafter"/>
</dbReference>
<gene>
    <name evidence="8" type="ORF">PC9H_004934</name>
</gene>
<dbReference type="EMBL" id="JACETU010000003">
    <property type="protein sequence ID" value="KAF7432990.1"/>
    <property type="molecule type" value="Genomic_DNA"/>
</dbReference>
<keyword evidence="3" id="KW-0963">Cytoplasm</keyword>